<proteinExistence type="predicted"/>
<protein>
    <recommendedName>
        <fullName evidence="1">EF-hand domain-containing protein</fullName>
    </recommendedName>
</protein>
<keyword evidence="3" id="KW-1185">Reference proteome</keyword>
<dbReference type="SUPFAM" id="SSF47473">
    <property type="entry name" value="EF-hand"/>
    <property type="match status" value="1"/>
</dbReference>
<dbReference type="InterPro" id="IPR011992">
    <property type="entry name" value="EF-hand-dom_pair"/>
</dbReference>
<evidence type="ECO:0000259" key="1">
    <source>
        <dbReference type="PROSITE" id="PS50222"/>
    </source>
</evidence>
<dbReference type="GO" id="GO:0005509">
    <property type="term" value="F:calcium ion binding"/>
    <property type="evidence" value="ECO:0007669"/>
    <property type="project" value="InterPro"/>
</dbReference>
<dbReference type="PROSITE" id="PS50222">
    <property type="entry name" value="EF_HAND_2"/>
    <property type="match status" value="1"/>
</dbReference>
<dbReference type="Gene3D" id="1.10.238.10">
    <property type="entry name" value="EF-hand"/>
    <property type="match status" value="1"/>
</dbReference>
<feature type="non-terminal residue" evidence="2">
    <location>
        <position position="159"/>
    </location>
</feature>
<accession>A0A8S4PPZ9</accession>
<organism evidence="2 3">
    <name type="scientific">Owenia fusiformis</name>
    <name type="common">Polychaete worm</name>
    <dbReference type="NCBI Taxonomy" id="6347"/>
    <lineage>
        <taxon>Eukaryota</taxon>
        <taxon>Metazoa</taxon>
        <taxon>Spiralia</taxon>
        <taxon>Lophotrochozoa</taxon>
        <taxon>Annelida</taxon>
        <taxon>Polychaeta</taxon>
        <taxon>Sedentaria</taxon>
        <taxon>Canalipalpata</taxon>
        <taxon>Sabellida</taxon>
        <taxon>Oweniida</taxon>
        <taxon>Oweniidae</taxon>
        <taxon>Owenia</taxon>
    </lineage>
</organism>
<reference evidence="2" key="1">
    <citation type="submission" date="2022-03" db="EMBL/GenBank/DDBJ databases">
        <authorList>
            <person name="Martin C."/>
        </authorList>
    </citation>
    <scope>NUCLEOTIDE SEQUENCE</scope>
</reference>
<feature type="domain" description="EF-hand" evidence="1">
    <location>
        <begin position="137"/>
        <end position="159"/>
    </location>
</feature>
<name>A0A8S4PPZ9_OWEFU</name>
<evidence type="ECO:0000313" key="3">
    <source>
        <dbReference type="Proteomes" id="UP000749559"/>
    </source>
</evidence>
<comment type="caution">
    <text evidence="2">The sequence shown here is derived from an EMBL/GenBank/DDBJ whole genome shotgun (WGS) entry which is preliminary data.</text>
</comment>
<evidence type="ECO:0000313" key="2">
    <source>
        <dbReference type="EMBL" id="CAH1793711.1"/>
    </source>
</evidence>
<sequence>MEGNAEHPMRVADIPKFWLEKTMTKLHVNDLNKNGIWDAEDMMMAADNIIRIGNLTGAAAEKVRRGMQTISDTASHFKTATSLEQWLVEEYKLAKDIQRSTFCADIFATSFFEIFNIDSDGFVSMDAFMTYWRAYNLDPDFAYTQFAYMDTNRDGKISK</sequence>
<dbReference type="AlphaFoldDB" id="A0A8S4PPZ9"/>
<gene>
    <name evidence="2" type="ORF">OFUS_LOCUS18528</name>
</gene>
<dbReference type="Proteomes" id="UP000749559">
    <property type="component" value="Unassembled WGS sequence"/>
</dbReference>
<dbReference type="InterPro" id="IPR002048">
    <property type="entry name" value="EF_hand_dom"/>
</dbReference>
<dbReference type="EMBL" id="CAIIXF020000009">
    <property type="protein sequence ID" value="CAH1793711.1"/>
    <property type="molecule type" value="Genomic_DNA"/>
</dbReference>